<accession>A0ABX0FL09</accession>
<dbReference type="EMBL" id="JAADJT010000005">
    <property type="protein sequence ID" value="NGZ85144.1"/>
    <property type="molecule type" value="Genomic_DNA"/>
</dbReference>
<gene>
    <name evidence="1" type="ORF">GW587_12880</name>
</gene>
<proteinExistence type="predicted"/>
<protein>
    <recommendedName>
        <fullName evidence="3">DUF2917 domain-containing protein</fullName>
    </recommendedName>
</protein>
<name>A0ABX0FL09_9BURK</name>
<organism evidence="1 2">
    <name type="scientific">Duganella aceris</name>
    <dbReference type="NCBI Taxonomy" id="2703883"/>
    <lineage>
        <taxon>Bacteria</taxon>
        <taxon>Pseudomonadati</taxon>
        <taxon>Pseudomonadota</taxon>
        <taxon>Betaproteobacteria</taxon>
        <taxon>Burkholderiales</taxon>
        <taxon>Oxalobacteraceae</taxon>
        <taxon>Telluria group</taxon>
        <taxon>Duganella</taxon>
    </lineage>
</organism>
<evidence type="ECO:0000313" key="1">
    <source>
        <dbReference type="EMBL" id="NGZ85144.1"/>
    </source>
</evidence>
<evidence type="ECO:0000313" key="2">
    <source>
        <dbReference type="Proteomes" id="UP000666369"/>
    </source>
</evidence>
<comment type="caution">
    <text evidence="1">The sequence shown here is derived from an EMBL/GenBank/DDBJ whole genome shotgun (WGS) entry which is preliminary data.</text>
</comment>
<sequence>MTESDLDGTCHGWDGTTVFRLTNGQVWRQSAVRHRRLRLCCPAIRVWRMGERFWLEFEGVPEILPVERVTEAR</sequence>
<reference evidence="1 2" key="1">
    <citation type="submission" date="2020-01" db="EMBL/GenBank/DDBJ databases">
        <authorList>
            <person name="Lee S.D."/>
        </authorList>
    </citation>
    <scope>NUCLEOTIDE SEQUENCE [LARGE SCALE GENOMIC DNA]</scope>
    <source>
        <strain evidence="1 2">SAP-35</strain>
    </source>
</reference>
<dbReference type="Proteomes" id="UP000666369">
    <property type="component" value="Unassembled WGS sequence"/>
</dbReference>
<reference evidence="2" key="2">
    <citation type="submission" date="2023-07" db="EMBL/GenBank/DDBJ databases">
        <title>Duganella aceri sp. nov., isolated from tree sap.</title>
        <authorList>
            <person name="Kim I.S."/>
        </authorList>
    </citation>
    <scope>NUCLEOTIDE SEQUENCE [LARGE SCALE GENOMIC DNA]</scope>
    <source>
        <strain evidence="2">SAP-35</strain>
    </source>
</reference>
<dbReference type="RefSeq" id="WP_166103297.1">
    <property type="nucleotide sequence ID" value="NZ_JAADJT010000005.1"/>
</dbReference>
<evidence type="ECO:0008006" key="3">
    <source>
        <dbReference type="Google" id="ProtNLM"/>
    </source>
</evidence>
<keyword evidence="2" id="KW-1185">Reference proteome</keyword>